<dbReference type="Pfam" id="PF00067">
    <property type="entry name" value="p450"/>
    <property type="match status" value="1"/>
</dbReference>
<evidence type="ECO:0000256" key="3">
    <source>
        <dbReference type="ARBA" id="ARBA00022617"/>
    </source>
</evidence>
<keyword evidence="6 8" id="KW-0408">Iron</keyword>
<evidence type="ECO:0000313" key="10">
    <source>
        <dbReference type="Proteomes" id="UP000510682"/>
    </source>
</evidence>
<proteinExistence type="inferred from homology"/>
<reference evidence="10" key="3">
    <citation type="submission" date="2023-07" db="EMBL/GenBank/DDBJ databases">
        <title>Description of Mycobacterium gordonae subsp. intergordonae subsp.nov. and Mycobacterium gordonae subsp. gordonae subsp. nov.</title>
        <authorList>
            <person name="Huang H."/>
        </authorList>
    </citation>
    <scope>NUCLEOTIDE SEQUENCE [LARGE SCALE GENOMIC DNA]</scope>
    <source>
        <strain evidence="10">24</strain>
    </source>
</reference>
<gene>
    <name evidence="9" type="ORF">H0P51_21830</name>
</gene>
<protein>
    <submittedName>
        <fullName evidence="9">Cytochrome P450</fullName>
    </submittedName>
</protein>
<dbReference type="SUPFAM" id="SSF48264">
    <property type="entry name" value="Cytochrome P450"/>
    <property type="match status" value="1"/>
</dbReference>
<dbReference type="GO" id="GO:0016705">
    <property type="term" value="F:oxidoreductase activity, acting on paired donors, with incorporation or reduction of molecular oxygen"/>
    <property type="evidence" value="ECO:0007669"/>
    <property type="project" value="InterPro"/>
</dbReference>
<evidence type="ECO:0000313" key="9">
    <source>
        <dbReference type="EMBL" id="QLL06365.1"/>
    </source>
</evidence>
<dbReference type="InterPro" id="IPR036396">
    <property type="entry name" value="Cyt_P450_sf"/>
</dbReference>
<dbReference type="RefSeq" id="WP_180914944.1">
    <property type="nucleotide sequence ID" value="NZ_CP059165.1"/>
</dbReference>
<dbReference type="AlphaFoldDB" id="A0A7D6E6K9"/>
<accession>A0A7D6E6K9</accession>
<evidence type="ECO:0000256" key="1">
    <source>
        <dbReference type="ARBA" id="ARBA00001971"/>
    </source>
</evidence>
<dbReference type="Proteomes" id="UP000510682">
    <property type="component" value="Chromosome"/>
</dbReference>
<dbReference type="GO" id="GO:0004497">
    <property type="term" value="F:monooxygenase activity"/>
    <property type="evidence" value="ECO:0007669"/>
    <property type="project" value="UniProtKB-KW"/>
</dbReference>
<keyword evidence="7 8" id="KW-0503">Monooxygenase</keyword>
<dbReference type="InterPro" id="IPR001128">
    <property type="entry name" value="Cyt_P450"/>
</dbReference>
<evidence type="ECO:0000256" key="4">
    <source>
        <dbReference type="ARBA" id="ARBA00022723"/>
    </source>
</evidence>
<dbReference type="PRINTS" id="PR00359">
    <property type="entry name" value="BP450"/>
</dbReference>
<evidence type="ECO:0000256" key="6">
    <source>
        <dbReference type="ARBA" id="ARBA00023004"/>
    </source>
</evidence>
<reference evidence="9 10" key="2">
    <citation type="submission" date="2020-07" db="EMBL/GenBank/DDBJ databases">
        <authorList>
            <person name="Yu X."/>
        </authorList>
    </citation>
    <scope>NUCLEOTIDE SEQUENCE [LARGE SCALE GENOMIC DNA]</scope>
    <source>
        <strain evidence="10">24</strain>
    </source>
</reference>
<evidence type="ECO:0000256" key="8">
    <source>
        <dbReference type="RuleBase" id="RU000461"/>
    </source>
</evidence>
<organism evidence="9 10">
    <name type="scientific">Mycobacterium vicinigordonae</name>
    <dbReference type="NCBI Taxonomy" id="1719132"/>
    <lineage>
        <taxon>Bacteria</taxon>
        <taxon>Bacillati</taxon>
        <taxon>Actinomycetota</taxon>
        <taxon>Actinomycetes</taxon>
        <taxon>Mycobacteriales</taxon>
        <taxon>Mycobacteriaceae</taxon>
        <taxon>Mycobacterium</taxon>
    </lineage>
</organism>
<dbReference type="GO" id="GO:0020037">
    <property type="term" value="F:heme binding"/>
    <property type="evidence" value="ECO:0007669"/>
    <property type="project" value="InterPro"/>
</dbReference>
<dbReference type="PROSITE" id="PS00086">
    <property type="entry name" value="CYTOCHROME_P450"/>
    <property type="match status" value="1"/>
</dbReference>
<evidence type="ECO:0000256" key="2">
    <source>
        <dbReference type="ARBA" id="ARBA00010617"/>
    </source>
</evidence>
<dbReference type="PANTHER" id="PTHR46696">
    <property type="entry name" value="P450, PUTATIVE (EUROFUNG)-RELATED"/>
    <property type="match status" value="1"/>
</dbReference>
<dbReference type="PANTHER" id="PTHR46696:SF6">
    <property type="entry name" value="P450, PUTATIVE (EUROFUNG)-RELATED"/>
    <property type="match status" value="1"/>
</dbReference>
<dbReference type="InterPro" id="IPR002397">
    <property type="entry name" value="Cyt_P450_B"/>
</dbReference>
<comment type="similarity">
    <text evidence="2 8">Belongs to the cytochrome P450 family.</text>
</comment>
<dbReference type="EMBL" id="CP059165">
    <property type="protein sequence ID" value="QLL06365.1"/>
    <property type="molecule type" value="Genomic_DNA"/>
</dbReference>
<keyword evidence="3 8" id="KW-0349">Heme</keyword>
<keyword evidence="5 8" id="KW-0560">Oxidoreductase</keyword>
<reference evidence="10" key="1">
    <citation type="submission" date="2020-07" db="EMBL/GenBank/DDBJ databases">
        <title>Description of Mycobacterium gordonae subsp. intergordonae subsp.nov. and Mycobacterium gordonae subsp. gordonae subsp. nov.</title>
        <authorList>
            <person name="Yu X."/>
        </authorList>
    </citation>
    <scope>NUCLEOTIDE SEQUENCE [LARGE SCALE GENOMIC DNA]</scope>
    <source>
        <strain evidence="10">24</strain>
    </source>
</reference>
<dbReference type="FunFam" id="1.10.630.10:FF:000018">
    <property type="entry name" value="Cytochrome P450 monooxygenase"/>
    <property type="match status" value="1"/>
</dbReference>
<dbReference type="InterPro" id="IPR017972">
    <property type="entry name" value="Cyt_P450_CS"/>
</dbReference>
<sequence length="401" mass="44826">MTTGHARKASIDNLDPRMLAGLSDPYSLLNELRETCPVGRSEMYGGFWNLFRYQDVCAAAVDATTFSSRDVTIPSEPLIAKPAPIMIDPPRHMEYRHPLLRKFAPQVVAELEPSIRRKVRQMMDAFLGRGHADLCDELFVPFPAFAALRLLNLPESDFPSFSRWAQLAFTIPEPGSADANWELEVAAYFAPLYDQKAGSEADDIPSIARRIKIDGREIELMEFVMLLVTLVTAGLDTTSNASANIALLLDEQPELRRQLIEHPDLIPNAVEELLRYLSPLPMLARTATRDVEVSGVRIPEGQKVALHWLAANHDPSEFDEPEKVDFGRPSSRHVAFGIGPHRCIGMHLARIEVRVMLEELITRIPDYAVVRDQVVRTPGVTRQVQHLPITFTPSAVGADIQ</sequence>
<name>A0A7D6E6K9_9MYCO</name>
<dbReference type="KEGG" id="mgor:H0P51_21830"/>
<dbReference type="GO" id="GO:0005506">
    <property type="term" value="F:iron ion binding"/>
    <property type="evidence" value="ECO:0007669"/>
    <property type="project" value="InterPro"/>
</dbReference>
<evidence type="ECO:0000256" key="5">
    <source>
        <dbReference type="ARBA" id="ARBA00023002"/>
    </source>
</evidence>
<keyword evidence="10" id="KW-1185">Reference proteome</keyword>
<keyword evidence="4 8" id="KW-0479">Metal-binding</keyword>
<dbReference type="Gene3D" id="1.10.630.10">
    <property type="entry name" value="Cytochrome P450"/>
    <property type="match status" value="1"/>
</dbReference>
<comment type="cofactor">
    <cofactor evidence="1">
        <name>heme</name>
        <dbReference type="ChEBI" id="CHEBI:30413"/>
    </cofactor>
</comment>
<evidence type="ECO:0000256" key="7">
    <source>
        <dbReference type="ARBA" id="ARBA00023033"/>
    </source>
</evidence>